<dbReference type="AlphaFoldDB" id="A0A9P8Y4K8"/>
<comment type="caution">
    <text evidence="2">The sequence shown here is derived from an EMBL/GenBank/DDBJ whole genome shotgun (WGS) entry which is preliminary data.</text>
</comment>
<evidence type="ECO:0000256" key="1">
    <source>
        <dbReference type="SAM" id="MobiDB-lite"/>
    </source>
</evidence>
<organism evidence="2 3">
    <name type="scientific">Microdochium trichocladiopsis</name>
    <dbReference type="NCBI Taxonomy" id="1682393"/>
    <lineage>
        <taxon>Eukaryota</taxon>
        <taxon>Fungi</taxon>
        <taxon>Dikarya</taxon>
        <taxon>Ascomycota</taxon>
        <taxon>Pezizomycotina</taxon>
        <taxon>Sordariomycetes</taxon>
        <taxon>Xylariomycetidae</taxon>
        <taxon>Xylariales</taxon>
        <taxon>Microdochiaceae</taxon>
        <taxon>Microdochium</taxon>
    </lineage>
</organism>
<evidence type="ECO:0000313" key="2">
    <source>
        <dbReference type="EMBL" id="KAH7027837.1"/>
    </source>
</evidence>
<protein>
    <submittedName>
        <fullName evidence="2">Uncharacterized protein</fullName>
    </submittedName>
</protein>
<accession>A0A9P8Y4K8</accession>
<feature type="compositionally biased region" description="Low complexity" evidence="1">
    <location>
        <begin position="58"/>
        <end position="68"/>
    </location>
</feature>
<feature type="region of interest" description="Disordered" evidence="1">
    <location>
        <begin position="146"/>
        <end position="170"/>
    </location>
</feature>
<dbReference type="Proteomes" id="UP000756346">
    <property type="component" value="Unassembled WGS sequence"/>
</dbReference>
<dbReference type="EMBL" id="JAGTJQ010000007">
    <property type="protein sequence ID" value="KAH7027837.1"/>
    <property type="molecule type" value="Genomic_DNA"/>
</dbReference>
<dbReference type="GeneID" id="70177966"/>
<name>A0A9P8Y4K8_9PEZI</name>
<proteinExistence type="predicted"/>
<evidence type="ECO:0000313" key="3">
    <source>
        <dbReference type="Proteomes" id="UP000756346"/>
    </source>
</evidence>
<feature type="compositionally biased region" description="Polar residues" evidence="1">
    <location>
        <begin position="17"/>
        <end position="26"/>
    </location>
</feature>
<sequence length="217" mass="23756">MGTSSPQISLPPHLLTSPCSRPQSSQARPLRGRRGRSERAARNRRRRCLCGPGRGRRAAAPAAAAATSPGPPDALAASSSGRPVLAFGVDEEKERVVGRRRPRRALCVLRDAHSRCVCAPLLRRPREQGPAVLVVLQGQQDLRSLVSRPQPAHRSARDARRRRARPERCRPAFNNNGGCQLAAISTPSLLHHKVPVNAERLPFWSQLAIVIPYELNS</sequence>
<gene>
    <name evidence="2" type="ORF">B0I36DRAFT_144101</name>
</gene>
<dbReference type="RefSeq" id="XP_046010636.1">
    <property type="nucleotide sequence ID" value="XM_046148420.1"/>
</dbReference>
<reference evidence="2" key="1">
    <citation type="journal article" date="2021" name="Nat. Commun.">
        <title>Genetic determinants of endophytism in the Arabidopsis root mycobiome.</title>
        <authorList>
            <person name="Mesny F."/>
            <person name="Miyauchi S."/>
            <person name="Thiergart T."/>
            <person name="Pickel B."/>
            <person name="Atanasova L."/>
            <person name="Karlsson M."/>
            <person name="Huettel B."/>
            <person name="Barry K.W."/>
            <person name="Haridas S."/>
            <person name="Chen C."/>
            <person name="Bauer D."/>
            <person name="Andreopoulos W."/>
            <person name="Pangilinan J."/>
            <person name="LaButti K."/>
            <person name="Riley R."/>
            <person name="Lipzen A."/>
            <person name="Clum A."/>
            <person name="Drula E."/>
            <person name="Henrissat B."/>
            <person name="Kohler A."/>
            <person name="Grigoriev I.V."/>
            <person name="Martin F.M."/>
            <person name="Hacquard S."/>
        </authorList>
    </citation>
    <scope>NUCLEOTIDE SEQUENCE</scope>
    <source>
        <strain evidence="2">MPI-CAGE-CH-0230</strain>
    </source>
</reference>
<keyword evidence="3" id="KW-1185">Reference proteome</keyword>
<feature type="region of interest" description="Disordered" evidence="1">
    <location>
        <begin position="1"/>
        <end position="79"/>
    </location>
</feature>